<feature type="transmembrane region" description="Helical" evidence="9">
    <location>
        <begin position="23"/>
        <end position="47"/>
    </location>
</feature>
<evidence type="ECO:0000313" key="10">
    <source>
        <dbReference type="EMBL" id="OGM90511.1"/>
    </source>
</evidence>
<dbReference type="PANTHER" id="PTHR33910">
    <property type="entry name" value="PROTEIN TRANSLOCASE SUBUNIT SECE"/>
    <property type="match status" value="1"/>
</dbReference>
<dbReference type="GO" id="GO:0005886">
    <property type="term" value="C:plasma membrane"/>
    <property type="evidence" value="ECO:0007669"/>
    <property type="project" value="UniProtKB-SubCell"/>
</dbReference>
<evidence type="ECO:0000256" key="3">
    <source>
        <dbReference type="ARBA" id="ARBA00022475"/>
    </source>
</evidence>
<evidence type="ECO:0000256" key="1">
    <source>
        <dbReference type="ARBA" id="ARBA00004370"/>
    </source>
</evidence>
<dbReference type="Pfam" id="PF00584">
    <property type="entry name" value="SecE"/>
    <property type="match status" value="1"/>
</dbReference>
<evidence type="ECO:0000256" key="5">
    <source>
        <dbReference type="ARBA" id="ARBA00022927"/>
    </source>
</evidence>
<comment type="subcellular location">
    <subcellularLocation>
        <location evidence="9">Cell membrane</location>
        <topology evidence="9">Single-pass membrane protein</topology>
    </subcellularLocation>
    <subcellularLocation>
        <location evidence="1">Membrane</location>
    </subcellularLocation>
</comment>
<accession>A0A1F8DPG3</accession>
<dbReference type="GO" id="GO:0006605">
    <property type="term" value="P:protein targeting"/>
    <property type="evidence" value="ECO:0007669"/>
    <property type="project" value="UniProtKB-UniRule"/>
</dbReference>
<dbReference type="AlphaFoldDB" id="A0A1F8DPG3"/>
<evidence type="ECO:0000256" key="7">
    <source>
        <dbReference type="ARBA" id="ARBA00023010"/>
    </source>
</evidence>
<keyword evidence="8 9" id="KW-0472">Membrane</keyword>
<organism evidence="10 11">
    <name type="scientific">Candidatus Wolfebacteria bacterium RIFCSPLOWO2_01_FULL_38_11</name>
    <dbReference type="NCBI Taxonomy" id="1802556"/>
    <lineage>
        <taxon>Bacteria</taxon>
        <taxon>Candidatus Wolfeibacteriota</taxon>
    </lineage>
</organism>
<dbReference type="PANTHER" id="PTHR33910:SF1">
    <property type="entry name" value="PROTEIN TRANSLOCASE SUBUNIT SECE"/>
    <property type="match status" value="1"/>
</dbReference>
<proteinExistence type="inferred from homology"/>
<dbReference type="GO" id="GO:0043952">
    <property type="term" value="P:protein transport by the Sec complex"/>
    <property type="evidence" value="ECO:0007669"/>
    <property type="project" value="UniProtKB-UniRule"/>
</dbReference>
<dbReference type="HAMAP" id="MF_00422">
    <property type="entry name" value="SecE"/>
    <property type="match status" value="1"/>
</dbReference>
<evidence type="ECO:0000256" key="6">
    <source>
        <dbReference type="ARBA" id="ARBA00022989"/>
    </source>
</evidence>
<dbReference type="InterPro" id="IPR005807">
    <property type="entry name" value="SecE_bac"/>
</dbReference>
<dbReference type="EMBL" id="MGIQ01000019">
    <property type="protein sequence ID" value="OGM90511.1"/>
    <property type="molecule type" value="Genomic_DNA"/>
</dbReference>
<dbReference type="InterPro" id="IPR038379">
    <property type="entry name" value="SecE_sf"/>
</dbReference>
<gene>
    <name evidence="9" type="primary">secE</name>
    <name evidence="10" type="ORF">A2999_02040</name>
</gene>
<reference evidence="10 11" key="1">
    <citation type="journal article" date="2016" name="Nat. Commun.">
        <title>Thousands of microbial genomes shed light on interconnected biogeochemical processes in an aquifer system.</title>
        <authorList>
            <person name="Anantharaman K."/>
            <person name="Brown C.T."/>
            <person name="Hug L.A."/>
            <person name="Sharon I."/>
            <person name="Castelle C.J."/>
            <person name="Probst A.J."/>
            <person name="Thomas B.C."/>
            <person name="Singh A."/>
            <person name="Wilkins M.J."/>
            <person name="Karaoz U."/>
            <person name="Brodie E.L."/>
            <person name="Williams K.H."/>
            <person name="Hubbard S.S."/>
            <person name="Banfield J.F."/>
        </authorList>
    </citation>
    <scope>NUCLEOTIDE SEQUENCE [LARGE SCALE GENOMIC DNA]</scope>
</reference>
<dbReference type="PROSITE" id="PS01067">
    <property type="entry name" value="SECE_SEC61G"/>
    <property type="match status" value="1"/>
</dbReference>
<dbReference type="GO" id="GO:0009306">
    <property type="term" value="P:protein secretion"/>
    <property type="evidence" value="ECO:0007669"/>
    <property type="project" value="UniProtKB-UniRule"/>
</dbReference>
<sequence>MSYIYESRQELQRVNWPSKNETIHLTLVVIGVSLLIAAFLGALDFVLKYILGLMLA</sequence>
<name>A0A1F8DPG3_9BACT</name>
<evidence type="ECO:0000256" key="9">
    <source>
        <dbReference type="HAMAP-Rule" id="MF_00422"/>
    </source>
</evidence>
<evidence type="ECO:0000256" key="4">
    <source>
        <dbReference type="ARBA" id="ARBA00022692"/>
    </source>
</evidence>
<comment type="similarity">
    <text evidence="9">Belongs to the SecE/SEC61-gamma family.</text>
</comment>
<evidence type="ECO:0000256" key="8">
    <source>
        <dbReference type="ARBA" id="ARBA00023136"/>
    </source>
</evidence>
<comment type="caution">
    <text evidence="10">The sequence shown here is derived from an EMBL/GenBank/DDBJ whole genome shotgun (WGS) entry which is preliminary data.</text>
</comment>
<keyword evidence="5 9" id="KW-0653">Protein transport</keyword>
<keyword evidence="2 9" id="KW-0813">Transport</keyword>
<comment type="subunit">
    <text evidence="9">Component of the Sec protein translocase complex. Heterotrimer consisting of SecY, SecE and SecG subunits. The heterotrimers can form oligomers, although 1 heterotrimer is thought to be able to translocate proteins. Interacts with the ribosome. Interacts with SecDF, and other proteins may be involved. Interacts with SecA.</text>
</comment>
<keyword evidence="3 9" id="KW-1003">Cell membrane</keyword>
<keyword evidence="4 9" id="KW-0812">Transmembrane</keyword>
<dbReference type="Proteomes" id="UP000178798">
    <property type="component" value="Unassembled WGS sequence"/>
</dbReference>
<dbReference type="Gene3D" id="1.20.5.1030">
    <property type="entry name" value="Preprotein translocase secy subunit"/>
    <property type="match status" value="1"/>
</dbReference>
<dbReference type="GO" id="GO:0065002">
    <property type="term" value="P:intracellular protein transmembrane transport"/>
    <property type="evidence" value="ECO:0007669"/>
    <property type="project" value="UniProtKB-UniRule"/>
</dbReference>
<comment type="function">
    <text evidence="9">Essential subunit of the Sec protein translocation channel SecYEG. Clamps together the 2 halves of SecY. May contact the channel plug during translocation.</text>
</comment>
<dbReference type="NCBIfam" id="TIGR00964">
    <property type="entry name" value="secE_bact"/>
    <property type="match status" value="1"/>
</dbReference>
<evidence type="ECO:0000313" key="11">
    <source>
        <dbReference type="Proteomes" id="UP000178798"/>
    </source>
</evidence>
<dbReference type="InterPro" id="IPR001901">
    <property type="entry name" value="Translocase_SecE/Sec61-g"/>
</dbReference>
<keyword evidence="6 9" id="KW-1133">Transmembrane helix</keyword>
<keyword evidence="7 9" id="KW-0811">Translocation</keyword>
<dbReference type="STRING" id="1802556.A2999_02040"/>
<dbReference type="GO" id="GO:0008320">
    <property type="term" value="F:protein transmembrane transporter activity"/>
    <property type="evidence" value="ECO:0007669"/>
    <property type="project" value="UniProtKB-UniRule"/>
</dbReference>
<protein>
    <recommendedName>
        <fullName evidence="9">Protein translocase subunit SecE</fullName>
    </recommendedName>
</protein>
<evidence type="ECO:0000256" key="2">
    <source>
        <dbReference type="ARBA" id="ARBA00022448"/>
    </source>
</evidence>